<dbReference type="EMBL" id="CP058350">
    <property type="protein sequence ID" value="QLF69475.1"/>
    <property type="molecule type" value="Genomic_DNA"/>
</dbReference>
<dbReference type="InterPro" id="IPR009945">
    <property type="entry name" value="ATPase_inh_sub_z"/>
</dbReference>
<evidence type="ECO:0000313" key="1">
    <source>
        <dbReference type="EMBL" id="QLF69475.1"/>
    </source>
</evidence>
<keyword evidence="2" id="KW-1185">Reference proteome</keyword>
<organism evidence="1 2">
    <name type="scientific">Peteryoungia desertarenae</name>
    <dbReference type="NCBI Taxonomy" id="1813451"/>
    <lineage>
        <taxon>Bacteria</taxon>
        <taxon>Pseudomonadati</taxon>
        <taxon>Pseudomonadota</taxon>
        <taxon>Alphaproteobacteria</taxon>
        <taxon>Hyphomicrobiales</taxon>
        <taxon>Rhizobiaceae</taxon>
        <taxon>Peteryoungia</taxon>
    </lineage>
</organism>
<evidence type="ECO:0000313" key="2">
    <source>
        <dbReference type="Proteomes" id="UP000308530"/>
    </source>
</evidence>
<dbReference type="Gene3D" id="1.10.790.20">
    <property type="entry name" value="Domain of unknown function DUF1476"/>
    <property type="match status" value="1"/>
</dbReference>
<dbReference type="Pfam" id="PF07345">
    <property type="entry name" value="ATPaseInh_sub_z"/>
    <property type="match status" value="1"/>
</dbReference>
<reference evidence="1 2" key="1">
    <citation type="submission" date="2020-06" db="EMBL/GenBank/DDBJ databases">
        <title>Genome sequence of Rhizobium sp strain ADMK78.</title>
        <authorList>
            <person name="Rahi P."/>
        </authorList>
    </citation>
    <scope>NUCLEOTIDE SEQUENCE [LARGE SCALE GENOMIC DNA]</scope>
    <source>
        <strain evidence="1 2">ADMK78</strain>
    </source>
</reference>
<dbReference type="InterPro" id="IPR038293">
    <property type="entry name" value="ATPase_inh_sub_z_sf"/>
</dbReference>
<dbReference type="RefSeq" id="WP_138285394.1">
    <property type="nucleotide sequence ID" value="NZ_CP058350.1"/>
</dbReference>
<proteinExistence type="predicted"/>
<accession>A0ABX6QMX5</accession>
<protein>
    <submittedName>
        <fullName evidence="1">DUF1476 family protein</fullName>
    </submittedName>
</protein>
<dbReference type="Proteomes" id="UP000308530">
    <property type="component" value="Chromosome"/>
</dbReference>
<name>A0ABX6QMX5_9HYPH</name>
<sequence length="101" mass="11254">MTALRKSAVMKQSAHDTELLARIRHRRNALVGLWAATVLDRDDQEAYCAELSALAGMGDAVLLDRLRRDFEAAGVPVIDEVLQDRIVALLENAAQDLRSRR</sequence>
<gene>
    <name evidence="1" type="ORF">FE840_007915</name>
</gene>